<dbReference type="Gene3D" id="3.90.550.10">
    <property type="entry name" value="Spore Coat Polysaccharide Biosynthesis Protein SpsA, Chain A"/>
    <property type="match status" value="1"/>
</dbReference>
<dbReference type="InterPro" id="IPR001173">
    <property type="entry name" value="Glyco_trans_2-like"/>
</dbReference>
<proteinExistence type="inferred from homology"/>
<dbReference type="PANTHER" id="PTHR43179">
    <property type="entry name" value="RHAMNOSYLTRANSFERASE WBBL"/>
    <property type="match status" value="1"/>
</dbReference>
<dbReference type="SUPFAM" id="SSF53448">
    <property type="entry name" value="Nucleotide-diphospho-sugar transferases"/>
    <property type="match status" value="1"/>
</dbReference>
<feature type="domain" description="Glycosyltransferase 2-like" evidence="4">
    <location>
        <begin position="4"/>
        <end position="108"/>
    </location>
</feature>
<comment type="similarity">
    <text evidence="1">Belongs to the glycosyltransferase 2 family.</text>
</comment>
<organism evidence="5">
    <name type="scientific">freshwater metagenome</name>
    <dbReference type="NCBI Taxonomy" id="449393"/>
    <lineage>
        <taxon>unclassified sequences</taxon>
        <taxon>metagenomes</taxon>
        <taxon>ecological metagenomes</taxon>
    </lineage>
</organism>
<protein>
    <submittedName>
        <fullName evidence="5">Unannotated protein</fullName>
    </submittedName>
</protein>
<evidence type="ECO:0000256" key="3">
    <source>
        <dbReference type="ARBA" id="ARBA00022679"/>
    </source>
</evidence>
<dbReference type="Pfam" id="PF00535">
    <property type="entry name" value="Glycos_transf_2"/>
    <property type="match status" value="1"/>
</dbReference>
<dbReference type="PANTHER" id="PTHR43179:SF12">
    <property type="entry name" value="GALACTOFURANOSYLTRANSFERASE GLFT2"/>
    <property type="match status" value="1"/>
</dbReference>
<evidence type="ECO:0000259" key="4">
    <source>
        <dbReference type="Pfam" id="PF00535"/>
    </source>
</evidence>
<dbReference type="GO" id="GO:0016757">
    <property type="term" value="F:glycosyltransferase activity"/>
    <property type="evidence" value="ECO:0007669"/>
    <property type="project" value="UniProtKB-KW"/>
</dbReference>
<gene>
    <name evidence="5" type="ORF">UFOPK3522_00568</name>
    <name evidence="6" type="ORF">UFOPK4175_00070</name>
</gene>
<evidence type="ECO:0000313" key="6">
    <source>
        <dbReference type="EMBL" id="CAB5028100.1"/>
    </source>
</evidence>
<sequence length="291" mass="31516">MSFSLCVVLHNSESELGALLDSIDSHLSVRPQIICVDSGSTDEGAALARSRGAEVIVMDGNPGFGAANNAAVSAAAEDVAVLLNPDCRLIDSSLERLAVAASNRRALMAPRLLNENGSIQDSAHPLPGGWDGYLAAITVPRLLPRSLRERLQPFRSDHEIEVGWAIGACVAGQTALLRELGPFNPDDFLFAEDLDLCLRARALAIPTILDPSVELIHSGAHTSAARTDRARLELQVRRRREVIGRQLGPLALARDDRSQKMTFSIRAAVKRDRERNLIQLKALRAAQNRSS</sequence>
<dbReference type="EMBL" id="CAFBPX010000006">
    <property type="protein sequence ID" value="CAB5028100.1"/>
    <property type="molecule type" value="Genomic_DNA"/>
</dbReference>
<name>A0A6J5ZMI1_9ZZZZ</name>
<keyword evidence="2" id="KW-0328">Glycosyltransferase</keyword>
<evidence type="ECO:0000256" key="2">
    <source>
        <dbReference type="ARBA" id="ARBA00022676"/>
    </source>
</evidence>
<evidence type="ECO:0000313" key="5">
    <source>
        <dbReference type="EMBL" id="CAB4340753.1"/>
    </source>
</evidence>
<dbReference type="InterPro" id="IPR029044">
    <property type="entry name" value="Nucleotide-diphossugar_trans"/>
</dbReference>
<dbReference type="AlphaFoldDB" id="A0A6J5ZMI1"/>
<dbReference type="EMBL" id="CAESAO010000033">
    <property type="protein sequence ID" value="CAB4340753.1"/>
    <property type="molecule type" value="Genomic_DNA"/>
</dbReference>
<evidence type="ECO:0000256" key="1">
    <source>
        <dbReference type="ARBA" id="ARBA00006739"/>
    </source>
</evidence>
<reference evidence="5" key="1">
    <citation type="submission" date="2020-05" db="EMBL/GenBank/DDBJ databases">
        <authorList>
            <person name="Chiriac C."/>
            <person name="Salcher M."/>
            <person name="Ghai R."/>
            <person name="Kavagutti S V."/>
        </authorList>
    </citation>
    <scope>NUCLEOTIDE SEQUENCE</scope>
</reference>
<keyword evidence="3" id="KW-0808">Transferase</keyword>
<accession>A0A6J5ZMI1</accession>